<name>A0A6G9AXG4_9BACT</name>
<dbReference type="Proteomes" id="UP000501802">
    <property type="component" value="Chromosome"/>
</dbReference>
<gene>
    <name evidence="3" type="ORF">G8759_33205</name>
</gene>
<protein>
    <submittedName>
        <fullName evidence="3">VanZ family protein</fullName>
    </submittedName>
</protein>
<dbReference type="RefSeq" id="WP_167217730.1">
    <property type="nucleotide sequence ID" value="NZ_CP050063.1"/>
</dbReference>
<keyword evidence="1" id="KW-1133">Transmembrane helix</keyword>
<proteinExistence type="predicted"/>
<keyword evidence="4" id="KW-1185">Reference proteome</keyword>
<feature type="domain" description="VanZ-like" evidence="2">
    <location>
        <begin position="40"/>
        <end position="109"/>
    </location>
</feature>
<keyword evidence="1" id="KW-0472">Membrane</keyword>
<dbReference type="EMBL" id="CP050063">
    <property type="protein sequence ID" value="QIP17152.1"/>
    <property type="molecule type" value="Genomic_DNA"/>
</dbReference>
<dbReference type="AlphaFoldDB" id="A0A6G9AXG4"/>
<dbReference type="KEGG" id="spib:G8759_33205"/>
<organism evidence="3 4">
    <name type="scientific">Spirosoma aureum</name>
    <dbReference type="NCBI Taxonomy" id="2692134"/>
    <lineage>
        <taxon>Bacteria</taxon>
        <taxon>Pseudomonadati</taxon>
        <taxon>Bacteroidota</taxon>
        <taxon>Cytophagia</taxon>
        <taxon>Cytophagales</taxon>
        <taxon>Cytophagaceae</taxon>
        <taxon>Spirosoma</taxon>
    </lineage>
</organism>
<feature type="transmembrane region" description="Helical" evidence="1">
    <location>
        <begin position="36"/>
        <end position="54"/>
    </location>
</feature>
<feature type="transmembrane region" description="Helical" evidence="1">
    <location>
        <begin position="60"/>
        <end position="80"/>
    </location>
</feature>
<evidence type="ECO:0000256" key="1">
    <source>
        <dbReference type="SAM" id="Phobius"/>
    </source>
</evidence>
<dbReference type="PANTHER" id="PTHR28008">
    <property type="entry name" value="DOMAIN PROTEIN, PUTATIVE (AFU_ORTHOLOGUE AFUA_3G10980)-RELATED"/>
    <property type="match status" value="1"/>
</dbReference>
<feature type="transmembrane region" description="Helical" evidence="1">
    <location>
        <begin position="6"/>
        <end position="24"/>
    </location>
</feature>
<feature type="transmembrane region" description="Helical" evidence="1">
    <location>
        <begin position="92"/>
        <end position="112"/>
    </location>
</feature>
<dbReference type="Pfam" id="PF04892">
    <property type="entry name" value="VanZ"/>
    <property type="match status" value="1"/>
</dbReference>
<sequence length="118" mass="13170">MNYLTITRWLAIGWTIIMLIGCLTPHDQVPGVLITWSDKLLHIAIFALFGLLWMEAGIRLNIVIMAGLILGGLIEALQYLLPINRSADWADLAADFAGTIVGVVLALIWSRLYPNHRF</sequence>
<evidence type="ECO:0000259" key="2">
    <source>
        <dbReference type="Pfam" id="PF04892"/>
    </source>
</evidence>
<keyword evidence="1" id="KW-0812">Transmembrane</keyword>
<reference evidence="3 4" key="1">
    <citation type="submission" date="2020-03" db="EMBL/GenBank/DDBJ databases">
        <authorList>
            <person name="Kim M.K."/>
        </authorList>
    </citation>
    <scope>NUCLEOTIDE SEQUENCE [LARGE SCALE GENOMIC DNA]</scope>
    <source>
        <strain evidence="3 4">BT328</strain>
    </source>
</reference>
<evidence type="ECO:0000313" key="3">
    <source>
        <dbReference type="EMBL" id="QIP17152.1"/>
    </source>
</evidence>
<accession>A0A6G9AXG4</accession>
<dbReference type="PANTHER" id="PTHR28008:SF1">
    <property type="entry name" value="DOMAIN PROTEIN, PUTATIVE (AFU_ORTHOLOGUE AFUA_3G10980)-RELATED"/>
    <property type="match status" value="1"/>
</dbReference>
<evidence type="ECO:0000313" key="4">
    <source>
        <dbReference type="Proteomes" id="UP000501802"/>
    </source>
</evidence>
<dbReference type="InterPro" id="IPR006976">
    <property type="entry name" value="VanZ-like"/>
</dbReference>